<reference evidence="6 7" key="1">
    <citation type="submission" date="2018-07" db="EMBL/GenBank/DDBJ databases">
        <title>Freshwater and sediment microbial communities from various areas in North America, analyzing microbe dynamics in response to fracking.</title>
        <authorList>
            <person name="Lamendella R."/>
        </authorList>
    </citation>
    <scope>NUCLEOTIDE SEQUENCE [LARGE SCALE GENOMIC DNA]</scope>
    <source>
        <strain evidence="6 7">160A</strain>
    </source>
</reference>
<dbReference type="InterPro" id="IPR003439">
    <property type="entry name" value="ABC_transporter-like_ATP-bd"/>
</dbReference>
<dbReference type="GO" id="GO:0005524">
    <property type="term" value="F:ATP binding"/>
    <property type="evidence" value="ECO:0007669"/>
    <property type="project" value="UniProtKB-KW"/>
</dbReference>
<dbReference type="FunFam" id="3.40.50.300:FF:000134">
    <property type="entry name" value="Iron-enterobactin ABC transporter ATP-binding protein"/>
    <property type="match status" value="1"/>
</dbReference>
<evidence type="ECO:0000256" key="2">
    <source>
        <dbReference type="ARBA" id="ARBA00022448"/>
    </source>
</evidence>
<dbReference type="PROSITE" id="PS50893">
    <property type="entry name" value="ABC_TRANSPORTER_2"/>
    <property type="match status" value="1"/>
</dbReference>
<dbReference type="Proteomes" id="UP000252733">
    <property type="component" value="Unassembled WGS sequence"/>
</dbReference>
<dbReference type="SUPFAM" id="SSF52540">
    <property type="entry name" value="P-loop containing nucleoside triphosphate hydrolases"/>
    <property type="match status" value="1"/>
</dbReference>
<evidence type="ECO:0000256" key="4">
    <source>
        <dbReference type="ARBA" id="ARBA00022840"/>
    </source>
</evidence>
<evidence type="ECO:0000256" key="3">
    <source>
        <dbReference type="ARBA" id="ARBA00022741"/>
    </source>
</evidence>
<comment type="caution">
    <text evidence="6">The sequence shown here is derived from an EMBL/GenBank/DDBJ whole genome shotgun (WGS) entry which is preliminary data.</text>
</comment>
<name>A0A368UTK9_9BACT</name>
<feature type="domain" description="ABC transporter" evidence="5">
    <location>
        <begin position="3"/>
        <end position="236"/>
    </location>
</feature>
<dbReference type="PANTHER" id="PTHR42734:SF6">
    <property type="entry name" value="MOLYBDATE IMPORT ATP-BINDING PROTEIN MOLC"/>
    <property type="match status" value="1"/>
</dbReference>
<dbReference type="PANTHER" id="PTHR42734">
    <property type="entry name" value="METAL TRANSPORT SYSTEM ATP-BINDING PROTEIN TM_0124-RELATED"/>
    <property type="match status" value="1"/>
</dbReference>
<organism evidence="6 7">
    <name type="scientific">Marinilabilia salmonicolor</name>
    <dbReference type="NCBI Taxonomy" id="989"/>
    <lineage>
        <taxon>Bacteria</taxon>
        <taxon>Pseudomonadati</taxon>
        <taxon>Bacteroidota</taxon>
        <taxon>Bacteroidia</taxon>
        <taxon>Marinilabiliales</taxon>
        <taxon>Marinilabiliaceae</taxon>
        <taxon>Marinilabilia</taxon>
    </lineage>
</organism>
<dbReference type="Pfam" id="PF00005">
    <property type="entry name" value="ABC_tran"/>
    <property type="match status" value="1"/>
</dbReference>
<keyword evidence="2" id="KW-0813">Transport</keyword>
<dbReference type="EMBL" id="QPIZ01000023">
    <property type="protein sequence ID" value="RCW30201.1"/>
    <property type="molecule type" value="Genomic_DNA"/>
</dbReference>
<dbReference type="InterPro" id="IPR003593">
    <property type="entry name" value="AAA+_ATPase"/>
</dbReference>
<dbReference type="GO" id="GO:0016887">
    <property type="term" value="F:ATP hydrolysis activity"/>
    <property type="evidence" value="ECO:0007669"/>
    <property type="project" value="InterPro"/>
</dbReference>
<comment type="similarity">
    <text evidence="1">Belongs to the ABC transporter superfamily.</text>
</comment>
<keyword evidence="4 6" id="KW-0067">ATP-binding</keyword>
<dbReference type="RefSeq" id="WP_114437676.1">
    <property type="nucleotide sequence ID" value="NZ_QPIZ01000023.1"/>
</dbReference>
<keyword evidence="7" id="KW-1185">Reference proteome</keyword>
<dbReference type="AlphaFoldDB" id="A0A368UTK9"/>
<evidence type="ECO:0000259" key="5">
    <source>
        <dbReference type="PROSITE" id="PS50893"/>
    </source>
</evidence>
<dbReference type="Gene3D" id="3.40.50.300">
    <property type="entry name" value="P-loop containing nucleotide triphosphate hydrolases"/>
    <property type="match status" value="1"/>
</dbReference>
<proteinExistence type="inferred from homology"/>
<keyword evidence="3" id="KW-0547">Nucleotide-binding</keyword>
<dbReference type="SMART" id="SM00382">
    <property type="entry name" value="AAA"/>
    <property type="match status" value="1"/>
</dbReference>
<evidence type="ECO:0000313" key="7">
    <source>
        <dbReference type="Proteomes" id="UP000252733"/>
    </source>
</evidence>
<accession>A0A368UTK9</accession>
<dbReference type="CDD" id="cd03214">
    <property type="entry name" value="ABC_Iron-Siderophores_B12_Hemin"/>
    <property type="match status" value="1"/>
</dbReference>
<evidence type="ECO:0000256" key="1">
    <source>
        <dbReference type="ARBA" id="ARBA00005417"/>
    </source>
</evidence>
<dbReference type="InterPro" id="IPR050153">
    <property type="entry name" value="Metal_Ion_Import_ABC"/>
</dbReference>
<evidence type="ECO:0000313" key="6">
    <source>
        <dbReference type="EMBL" id="RCW30201.1"/>
    </source>
</evidence>
<sequence length="252" mass="27852">MVIEIKKVSFGYSTEKVLHDVDCVFEGGGFYAVIGPNGSGKSTMIRLLNRLLIPDTGTVQVNGRSVQDYPRRFLAQHIGYVPQSGGSSANATVFDTILLGRKPHIKWAPGKSDFKKTVNIIRDFSLEHLTLRLTGELSGGELQRVHIARALVQEPDVLILDEPTSSLDLSHQIEVMKMLKEVSTKGITVIVAIHDLNLALRYADQFLLLRDGSIIAMGDERVISEQNLRALYDVEVQKVDVDGQSYILPLLG</sequence>
<gene>
    <name evidence="6" type="ORF">DFO77_12326</name>
</gene>
<dbReference type="InterPro" id="IPR027417">
    <property type="entry name" value="P-loop_NTPase"/>
</dbReference>
<protein>
    <submittedName>
        <fullName evidence="6">Iron complex transport system ATP-binding protein</fullName>
    </submittedName>
</protein>